<name>A0A1A0HEN2_9ASCO</name>
<sequence>MAPASLLKPTLASESALLFLPAQLSVSAPNCCGGAALYNLMFQMRAFPDPMREACSRPMNHFVTKKGKQIQRVLPSGF</sequence>
<organism evidence="1 2">
    <name type="scientific">Metschnikowia bicuspidata var. bicuspidata NRRL YB-4993</name>
    <dbReference type="NCBI Taxonomy" id="869754"/>
    <lineage>
        <taxon>Eukaryota</taxon>
        <taxon>Fungi</taxon>
        <taxon>Dikarya</taxon>
        <taxon>Ascomycota</taxon>
        <taxon>Saccharomycotina</taxon>
        <taxon>Pichiomycetes</taxon>
        <taxon>Metschnikowiaceae</taxon>
        <taxon>Metschnikowia</taxon>
    </lineage>
</organism>
<evidence type="ECO:0000313" key="1">
    <source>
        <dbReference type="EMBL" id="OBA22368.1"/>
    </source>
</evidence>
<accession>A0A1A0HEN2</accession>
<comment type="caution">
    <text evidence="1">The sequence shown here is derived from an EMBL/GenBank/DDBJ whole genome shotgun (WGS) entry which is preliminary data.</text>
</comment>
<evidence type="ECO:0000313" key="2">
    <source>
        <dbReference type="Proteomes" id="UP000092555"/>
    </source>
</evidence>
<reference evidence="1 2" key="1">
    <citation type="submission" date="2016-05" db="EMBL/GenBank/DDBJ databases">
        <title>Comparative genomics of biotechnologically important yeasts.</title>
        <authorList>
            <consortium name="DOE Joint Genome Institute"/>
            <person name="Riley R."/>
            <person name="Haridas S."/>
            <person name="Wolfe K.H."/>
            <person name="Lopes M.R."/>
            <person name="Hittinger C.T."/>
            <person name="Goker M."/>
            <person name="Salamov A."/>
            <person name="Wisecaver J."/>
            <person name="Long T.M."/>
            <person name="Aerts A.L."/>
            <person name="Barry K."/>
            <person name="Choi C."/>
            <person name="Clum A."/>
            <person name="Coughlan A.Y."/>
            <person name="Deshpande S."/>
            <person name="Douglass A.P."/>
            <person name="Hanson S.J."/>
            <person name="Klenk H.-P."/>
            <person name="LaButti K."/>
            <person name="Lapidus A."/>
            <person name="Lindquist E."/>
            <person name="Lipzen A."/>
            <person name="Meier-kolthoff J.P."/>
            <person name="Ohm R.A."/>
            <person name="Otillar R.P."/>
            <person name="Pangilinan J."/>
            <person name="Peng Y."/>
            <person name="Rokas A."/>
            <person name="Rosa C.A."/>
            <person name="Scheuner C."/>
            <person name="Sibirny A.A."/>
            <person name="Slot J.C."/>
            <person name="Stielow J.B."/>
            <person name="Sun H."/>
            <person name="Kurtzman C.P."/>
            <person name="Blackwell M."/>
            <person name="Grigoriev I.V."/>
            <person name="Jeffries T.W."/>
        </authorList>
    </citation>
    <scope>NUCLEOTIDE SEQUENCE [LARGE SCALE GENOMIC DNA]</scope>
    <source>
        <strain evidence="1 2">NRRL YB-4993</strain>
    </source>
</reference>
<dbReference type="AlphaFoldDB" id="A0A1A0HEN2"/>
<keyword evidence="2" id="KW-1185">Reference proteome</keyword>
<gene>
    <name evidence="1" type="ORF">METBIDRAFT_31278</name>
</gene>
<dbReference type="EMBL" id="LXTC01000002">
    <property type="protein sequence ID" value="OBA22368.1"/>
    <property type="molecule type" value="Genomic_DNA"/>
</dbReference>
<dbReference type="Proteomes" id="UP000092555">
    <property type="component" value="Unassembled WGS sequence"/>
</dbReference>
<protein>
    <submittedName>
        <fullName evidence="1">Uncharacterized protein</fullName>
    </submittedName>
</protein>
<proteinExistence type="predicted"/>
<dbReference type="RefSeq" id="XP_018712864.1">
    <property type="nucleotide sequence ID" value="XM_018855823.1"/>
</dbReference>
<dbReference type="GeneID" id="30028799"/>